<keyword evidence="1 3" id="KW-0326">Glycosidase</keyword>
<evidence type="ECO:0000259" key="2">
    <source>
        <dbReference type="Pfam" id="PF18494"/>
    </source>
</evidence>
<evidence type="ECO:0000313" key="3">
    <source>
        <dbReference type="EMBL" id="VTR53728.1"/>
    </source>
</evidence>
<accession>A0A4V6Z344</accession>
<name>A0A4V6Z344_SERFO</name>
<reference evidence="3" key="1">
    <citation type="submission" date="2019-05" db="EMBL/GenBank/DDBJ databases">
        <authorList>
            <consortium name="Pathogen Informatics"/>
        </authorList>
    </citation>
    <scope>NUCLEOTIDE SEQUENCE [LARGE SCALE GENOMIC DNA]</scope>
    <source>
        <strain evidence="3">NCTC12965</strain>
    </source>
</reference>
<keyword evidence="3" id="KW-0378">Hydrolase</keyword>
<dbReference type="PANTHER" id="PTHR43002">
    <property type="entry name" value="GLYCOGEN DEBRANCHING ENZYME"/>
    <property type="match status" value="1"/>
</dbReference>
<dbReference type="Gene3D" id="3.20.20.80">
    <property type="entry name" value="Glycosidases"/>
    <property type="match status" value="1"/>
</dbReference>
<dbReference type="AlphaFoldDB" id="A0A4V6Z344"/>
<gene>
    <name evidence="3" type="primary">pulA_3</name>
    <name evidence="3" type="ORF">NCTC12965_06604</name>
</gene>
<evidence type="ECO:0000256" key="1">
    <source>
        <dbReference type="ARBA" id="ARBA00023295"/>
    </source>
</evidence>
<sequence>MFLEELKQNDSQDNPQVQELNGYVAQTDSYNWGYDPFHYTVPEGSYATNPEGTARIKEFRTMVQTIKQQLGMNIIMDVVYNHTNAAGPTDRTSVLDKIVPWYYQRLNETTGSVESATCCSDSAPNTGCLPN</sequence>
<dbReference type="InterPro" id="IPR041111">
    <property type="entry name" value="Pullulanase_Ins"/>
</dbReference>
<dbReference type="SUPFAM" id="SSF51445">
    <property type="entry name" value="(Trans)glycosidases"/>
    <property type="match status" value="1"/>
</dbReference>
<protein>
    <submittedName>
        <fullName evidence="3">Pullulanase</fullName>
        <ecNumber evidence="3">3.2.1.41</ecNumber>
    </submittedName>
</protein>
<dbReference type="Pfam" id="PF18494">
    <property type="entry name" value="Pullulanase_Ins"/>
    <property type="match status" value="1"/>
</dbReference>
<dbReference type="InterPro" id="IPR017853">
    <property type="entry name" value="GH"/>
</dbReference>
<organism evidence="3">
    <name type="scientific">Serratia fonticola</name>
    <dbReference type="NCBI Taxonomy" id="47917"/>
    <lineage>
        <taxon>Bacteria</taxon>
        <taxon>Pseudomonadati</taxon>
        <taxon>Pseudomonadota</taxon>
        <taxon>Gammaproteobacteria</taxon>
        <taxon>Enterobacterales</taxon>
        <taxon>Yersiniaceae</taxon>
        <taxon>Serratia</taxon>
    </lineage>
</organism>
<dbReference type="EC" id="3.2.1.41" evidence="3"/>
<dbReference type="GO" id="GO:0051060">
    <property type="term" value="F:pullulanase activity"/>
    <property type="evidence" value="ECO:0007669"/>
    <property type="project" value="UniProtKB-EC"/>
</dbReference>
<feature type="domain" description="Pullulanase Ins" evidence="2">
    <location>
        <begin position="3"/>
        <end position="30"/>
    </location>
</feature>
<dbReference type="EMBL" id="CABEEZ010000128">
    <property type="protein sequence ID" value="VTR53728.1"/>
    <property type="molecule type" value="Genomic_DNA"/>
</dbReference>
<proteinExistence type="predicted"/>